<name>A0A6C0AQ55_9ZZZZ</name>
<evidence type="ECO:0000313" key="1">
    <source>
        <dbReference type="EMBL" id="QHS81600.1"/>
    </source>
</evidence>
<proteinExistence type="predicted"/>
<accession>A0A6C0AQ55</accession>
<dbReference type="EMBL" id="MN740758">
    <property type="protein sequence ID" value="QHS81600.1"/>
    <property type="molecule type" value="Genomic_DNA"/>
</dbReference>
<sequence>MEIDSDSELNLDSVFDEIKVAYEGIVSKLTDCVKGLKELKKEIKGLDAVKAVPKKGRGYGKAVTEALEKA</sequence>
<reference evidence="1" key="1">
    <citation type="journal article" date="2020" name="Nature">
        <title>Giant virus diversity and host interactions through global metagenomics.</title>
        <authorList>
            <person name="Schulz F."/>
            <person name="Roux S."/>
            <person name="Paez-Espino D."/>
            <person name="Jungbluth S."/>
            <person name="Walsh D.A."/>
            <person name="Denef V.J."/>
            <person name="McMahon K.D."/>
            <person name="Konstantinidis K.T."/>
            <person name="Eloe-Fadrosh E.A."/>
            <person name="Kyrpides N.C."/>
            <person name="Woyke T."/>
        </authorList>
    </citation>
    <scope>NUCLEOTIDE SEQUENCE</scope>
    <source>
        <strain evidence="1">GVMAG-S-1101164-72</strain>
    </source>
</reference>
<dbReference type="AlphaFoldDB" id="A0A6C0AQ55"/>
<organism evidence="1">
    <name type="scientific">viral metagenome</name>
    <dbReference type="NCBI Taxonomy" id="1070528"/>
    <lineage>
        <taxon>unclassified sequences</taxon>
        <taxon>metagenomes</taxon>
        <taxon>organismal metagenomes</taxon>
    </lineage>
</organism>
<protein>
    <submittedName>
        <fullName evidence="1">Uncharacterized protein</fullName>
    </submittedName>
</protein>